<dbReference type="InterPro" id="IPR014729">
    <property type="entry name" value="Rossmann-like_a/b/a_fold"/>
</dbReference>
<evidence type="ECO:0000259" key="2">
    <source>
        <dbReference type="Pfam" id="PF00582"/>
    </source>
</evidence>
<dbReference type="OrthoDB" id="5795499at2"/>
<proteinExistence type="inferred from homology"/>
<dbReference type="EMBL" id="CP021323">
    <property type="protein sequence ID" value="ARS52293.1"/>
    <property type="molecule type" value="Genomic_DNA"/>
</dbReference>
<evidence type="ECO:0000256" key="1">
    <source>
        <dbReference type="ARBA" id="ARBA00008791"/>
    </source>
</evidence>
<comment type="similarity">
    <text evidence="1">Belongs to the universal stress protein A family.</text>
</comment>
<dbReference type="InterPro" id="IPR006015">
    <property type="entry name" value="Universal_stress_UspA"/>
</dbReference>
<dbReference type="RefSeq" id="WP_086620991.1">
    <property type="nucleotide sequence ID" value="NZ_CP021323.1"/>
</dbReference>
<dbReference type="Proteomes" id="UP000250025">
    <property type="component" value="Chromosome"/>
</dbReference>
<sequence length="161" mass="17203">MTQRILIPLDGSRSARRALEHACLMQRAEGGVLHLLHIVEPPVATDHLGATTGSTPVDYTPEKGHEHGEALLKETWAAVGDPSAEVHFHVEDNPPGRPDRTIVEMAQALEVDAIVMGSRGLSDMKGLVVGSVSHKVSHVAHCTVITLHVRDTGPDEVLGPS</sequence>
<evidence type="ECO:0000313" key="4">
    <source>
        <dbReference type="Proteomes" id="UP000250025"/>
    </source>
</evidence>
<dbReference type="AlphaFoldDB" id="A0A2Z2H4Q1"/>
<evidence type="ECO:0000313" key="3">
    <source>
        <dbReference type="EMBL" id="ARS52293.1"/>
    </source>
</evidence>
<protein>
    <recommendedName>
        <fullName evidence="2">UspA domain-containing protein</fullName>
    </recommendedName>
</protein>
<dbReference type="Gene3D" id="3.40.50.620">
    <property type="entry name" value="HUPs"/>
    <property type="match status" value="1"/>
</dbReference>
<organism evidence="3 4">
    <name type="scientific">Kushneria konosiri</name>
    <dbReference type="NCBI Taxonomy" id="698828"/>
    <lineage>
        <taxon>Bacteria</taxon>
        <taxon>Pseudomonadati</taxon>
        <taxon>Pseudomonadota</taxon>
        <taxon>Gammaproteobacteria</taxon>
        <taxon>Oceanospirillales</taxon>
        <taxon>Halomonadaceae</taxon>
        <taxon>Kushneria</taxon>
    </lineage>
</organism>
<name>A0A2Z2H4Q1_9GAMM</name>
<gene>
    <name evidence="3" type="ORF">B9G99_04850</name>
</gene>
<accession>A0A2Z2H4Q1</accession>
<keyword evidence="4" id="KW-1185">Reference proteome</keyword>
<dbReference type="SUPFAM" id="SSF52402">
    <property type="entry name" value="Adenine nucleotide alpha hydrolases-like"/>
    <property type="match status" value="1"/>
</dbReference>
<dbReference type="Pfam" id="PF00582">
    <property type="entry name" value="Usp"/>
    <property type="match status" value="1"/>
</dbReference>
<dbReference type="CDD" id="cd00293">
    <property type="entry name" value="USP-like"/>
    <property type="match status" value="1"/>
</dbReference>
<reference evidence="3 4" key="1">
    <citation type="journal article" date="2017" name="Int. J. Syst. Evol. Microbiol.">
        <title>Kushneria konosiri sp. nov., isolated from the Korean salt-fermented seafood Daemi-jeot.</title>
        <authorList>
            <person name="Yun J.H."/>
            <person name="Park S.K."/>
            <person name="Lee J.Y."/>
            <person name="Jung M.J."/>
            <person name="Bae J.W."/>
        </authorList>
    </citation>
    <scope>NUCLEOTIDE SEQUENCE [LARGE SCALE GENOMIC DNA]</scope>
    <source>
        <strain evidence="3 4">X49</strain>
    </source>
</reference>
<dbReference type="KEGG" id="kus:B9G99_04850"/>
<dbReference type="PANTHER" id="PTHR46268:SF6">
    <property type="entry name" value="UNIVERSAL STRESS PROTEIN UP12"/>
    <property type="match status" value="1"/>
</dbReference>
<dbReference type="PANTHER" id="PTHR46268">
    <property type="entry name" value="STRESS RESPONSE PROTEIN NHAX"/>
    <property type="match status" value="1"/>
</dbReference>
<dbReference type="PRINTS" id="PR01438">
    <property type="entry name" value="UNVRSLSTRESS"/>
</dbReference>
<dbReference type="InterPro" id="IPR006016">
    <property type="entry name" value="UspA"/>
</dbReference>
<feature type="domain" description="UspA" evidence="2">
    <location>
        <begin position="1"/>
        <end position="146"/>
    </location>
</feature>